<dbReference type="AlphaFoldDB" id="A0A8T0F4T3"/>
<protein>
    <submittedName>
        <fullName evidence="1">Uncharacterized protein</fullName>
    </submittedName>
</protein>
<keyword evidence="2" id="KW-1185">Reference proteome</keyword>
<dbReference type="Proteomes" id="UP000807504">
    <property type="component" value="Unassembled WGS sequence"/>
</dbReference>
<reference evidence="1" key="1">
    <citation type="journal article" date="2020" name="bioRxiv">
        <title>Chromosome-level reference genome of the European wasp spider Argiope bruennichi: a resource for studies on range expansion and evolutionary adaptation.</title>
        <authorList>
            <person name="Sheffer M.M."/>
            <person name="Hoppe A."/>
            <person name="Krehenwinkel H."/>
            <person name="Uhl G."/>
            <person name="Kuss A.W."/>
            <person name="Jensen L."/>
            <person name="Jensen C."/>
            <person name="Gillespie R.G."/>
            <person name="Hoff K.J."/>
            <person name="Prost S."/>
        </authorList>
    </citation>
    <scope>NUCLEOTIDE SEQUENCE</scope>
</reference>
<reference evidence="1" key="2">
    <citation type="submission" date="2020-06" db="EMBL/GenBank/DDBJ databases">
        <authorList>
            <person name="Sheffer M."/>
        </authorList>
    </citation>
    <scope>NUCLEOTIDE SEQUENCE</scope>
</reference>
<evidence type="ECO:0000313" key="2">
    <source>
        <dbReference type="Proteomes" id="UP000807504"/>
    </source>
</evidence>
<proteinExistence type="predicted"/>
<organism evidence="1 2">
    <name type="scientific">Argiope bruennichi</name>
    <name type="common">Wasp spider</name>
    <name type="synonym">Aranea bruennichi</name>
    <dbReference type="NCBI Taxonomy" id="94029"/>
    <lineage>
        <taxon>Eukaryota</taxon>
        <taxon>Metazoa</taxon>
        <taxon>Ecdysozoa</taxon>
        <taxon>Arthropoda</taxon>
        <taxon>Chelicerata</taxon>
        <taxon>Arachnida</taxon>
        <taxon>Araneae</taxon>
        <taxon>Araneomorphae</taxon>
        <taxon>Entelegynae</taxon>
        <taxon>Araneoidea</taxon>
        <taxon>Araneidae</taxon>
        <taxon>Argiope</taxon>
    </lineage>
</organism>
<comment type="caution">
    <text evidence="1">The sequence shown here is derived from an EMBL/GenBank/DDBJ whole genome shotgun (WGS) entry which is preliminary data.</text>
</comment>
<dbReference type="EMBL" id="JABXBU010000030">
    <property type="protein sequence ID" value="KAF8784409.1"/>
    <property type="molecule type" value="Genomic_DNA"/>
</dbReference>
<accession>A0A8T0F4T3</accession>
<evidence type="ECO:0000313" key="1">
    <source>
        <dbReference type="EMBL" id="KAF8784409.1"/>
    </source>
</evidence>
<name>A0A8T0F4T3_ARGBR</name>
<gene>
    <name evidence="1" type="ORF">HNY73_010088</name>
</gene>
<sequence length="94" mass="10433">MPDGATSHTKRRVKNVIQAHFPSGVLYHFLTSKITRSESFWLLAVALFKDRNYQGNVTNEALLKASIIHLVSSIPTGTLFAFLQKSVLGSNQNC</sequence>